<proteinExistence type="predicted"/>
<evidence type="ECO:0000259" key="1">
    <source>
        <dbReference type="SMART" id="SM00858"/>
    </source>
</evidence>
<dbReference type="Pfam" id="PF08666">
    <property type="entry name" value="SAF"/>
    <property type="match status" value="1"/>
</dbReference>
<dbReference type="InterPro" id="IPR013974">
    <property type="entry name" value="SAF"/>
</dbReference>
<evidence type="ECO:0000313" key="3">
    <source>
        <dbReference type="Proteomes" id="UP001481872"/>
    </source>
</evidence>
<protein>
    <submittedName>
        <fullName evidence="2">SAF domain-containing protein</fullName>
    </submittedName>
</protein>
<dbReference type="Pfam" id="PF21135">
    <property type="entry name" value="DRL_cat"/>
    <property type="match status" value="1"/>
</dbReference>
<name>A0ABV1J6I2_9FIRM</name>
<dbReference type="SMART" id="SM00858">
    <property type="entry name" value="SAF"/>
    <property type="match status" value="1"/>
</dbReference>
<dbReference type="PANTHER" id="PTHR37850">
    <property type="entry name" value="STRU PROTEIN"/>
    <property type="match status" value="1"/>
</dbReference>
<evidence type="ECO:0000313" key="2">
    <source>
        <dbReference type="EMBL" id="MEQ3353804.1"/>
    </source>
</evidence>
<comment type="caution">
    <text evidence="2">The sequence shown here is derived from an EMBL/GenBank/DDBJ whole genome shotgun (WGS) entry which is preliminary data.</text>
</comment>
<dbReference type="InterPro" id="IPR036291">
    <property type="entry name" value="NAD(P)-bd_dom_sf"/>
</dbReference>
<dbReference type="CDD" id="cd11616">
    <property type="entry name" value="SAF_DH_OX_like"/>
    <property type="match status" value="1"/>
</dbReference>
<dbReference type="RefSeq" id="WP_349054074.1">
    <property type="nucleotide sequence ID" value="NZ_JBBNPS010000014.1"/>
</dbReference>
<sequence>MKLREDLSKRGPIRVAVVGAGLMGSGLVAQLKTIHNIDVILWSSRREDGLAQKAKAAGLKEGDYAFAGDKNEAEALLEEGKMILTTDNSLAWRLDGVDAICDCTGNTEAGACINENGLEAGKHIISFNVECDVLLGPYFLKKAKEKGLCYTGTAGDEPGAIMELYNFATFLGFRVVAAGKGKNNPMNVEATPEALKAEAEKKGISPRMLTSFVDATNTMVELNAVANATGLLPDEGGCVGMHATINDLSKKLRTKDLGGEMNRPGTVNFVHGIAPGVFVSVESDEPMIRREMPYLSMGDGPNYIFYRPYHLTNIETPLTIARAVMYNEATIAPEVGYVAHTVAVAKKDMEAGEAIEGIGSATCYGTLVEAEQAYEENLLPIGLIVGETKLARPVKKGAPLRLDDVVLDKSSTLVKLFNREHGRFYALPKNINMV</sequence>
<reference evidence="2 3" key="1">
    <citation type="submission" date="2024-04" db="EMBL/GenBank/DDBJ databases">
        <title>Human intestinal bacterial collection.</title>
        <authorList>
            <person name="Pauvert C."/>
            <person name="Hitch T.C.A."/>
            <person name="Clavel T."/>
        </authorList>
    </citation>
    <scope>NUCLEOTIDE SEQUENCE [LARGE SCALE GENOMIC DNA]</scope>
    <source>
        <strain evidence="2 3">CLA-SR-H026</strain>
    </source>
</reference>
<organism evidence="2 3">
    <name type="scientific">Aedoeadaptatus acetigenes</name>
    <dbReference type="NCBI Taxonomy" id="2981723"/>
    <lineage>
        <taxon>Bacteria</taxon>
        <taxon>Bacillati</taxon>
        <taxon>Bacillota</taxon>
        <taxon>Tissierellia</taxon>
        <taxon>Tissierellales</taxon>
        <taxon>Peptoniphilaceae</taxon>
        <taxon>Aedoeadaptatus</taxon>
    </lineage>
</organism>
<dbReference type="EMBL" id="JBBNPS010000014">
    <property type="protein sequence ID" value="MEQ3353804.1"/>
    <property type="molecule type" value="Genomic_DNA"/>
</dbReference>
<dbReference type="PANTHER" id="PTHR37850:SF2">
    <property type="entry name" value="SAF DOMAIN PROTEIN"/>
    <property type="match status" value="1"/>
</dbReference>
<dbReference type="Gene3D" id="3.40.50.720">
    <property type="entry name" value="NAD(P)-binding Rossmann-like Domain"/>
    <property type="match status" value="1"/>
</dbReference>
<keyword evidence="3" id="KW-1185">Reference proteome</keyword>
<feature type="domain" description="SAF" evidence="1">
    <location>
        <begin position="340"/>
        <end position="406"/>
    </location>
</feature>
<accession>A0ABV1J6I2</accession>
<dbReference type="Proteomes" id="UP001481872">
    <property type="component" value="Unassembled WGS sequence"/>
</dbReference>
<gene>
    <name evidence="2" type="ORF">AAA081_05750</name>
</gene>
<dbReference type="SUPFAM" id="SSF51735">
    <property type="entry name" value="NAD(P)-binding Rossmann-fold domains"/>
    <property type="match status" value="1"/>
</dbReference>
<dbReference type="InterPro" id="IPR048423">
    <property type="entry name" value="DRL_cat"/>
</dbReference>